<protein>
    <recommendedName>
        <fullName evidence="2">Concentrative nucleoside transporter N-terminal domain-containing protein</fullName>
    </recommendedName>
</protein>
<evidence type="ECO:0000259" key="2">
    <source>
        <dbReference type="Pfam" id="PF01773"/>
    </source>
</evidence>
<dbReference type="GO" id="GO:0015293">
    <property type="term" value="F:symporter activity"/>
    <property type="evidence" value="ECO:0007669"/>
    <property type="project" value="TreeGrafter"/>
</dbReference>
<proteinExistence type="predicted"/>
<feature type="domain" description="Concentrative nucleoside transporter N-terminal" evidence="2">
    <location>
        <begin position="8"/>
        <end position="81"/>
    </location>
</feature>
<dbReference type="GO" id="GO:0005886">
    <property type="term" value="C:plasma membrane"/>
    <property type="evidence" value="ECO:0007669"/>
    <property type="project" value="TreeGrafter"/>
</dbReference>
<dbReference type="PANTHER" id="PTHR10590:SF4">
    <property type="entry name" value="SOLUTE CARRIER FAMILY 28 MEMBER 3"/>
    <property type="match status" value="1"/>
</dbReference>
<organism evidence="3 4">
    <name type="scientific">Cytobacillus solani</name>
    <dbReference type="NCBI Taxonomy" id="1637975"/>
    <lineage>
        <taxon>Bacteria</taxon>
        <taxon>Bacillati</taxon>
        <taxon>Bacillota</taxon>
        <taxon>Bacilli</taxon>
        <taxon>Bacillales</taxon>
        <taxon>Bacillaceae</taxon>
        <taxon>Cytobacillus</taxon>
    </lineage>
</organism>
<dbReference type="PANTHER" id="PTHR10590">
    <property type="entry name" value="SODIUM/NUCLEOSIDE COTRANSPORTER"/>
    <property type="match status" value="1"/>
</dbReference>
<keyword evidence="1" id="KW-1133">Transmembrane helix</keyword>
<dbReference type="Pfam" id="PF01773">
    <property type="entry name" value="Nucleos_tra2_N"/>
    <property type="match status" value="1"/>
</dbReference>
<evidence type="ECO:0000313" key="4">
    <source>
        <dbReference type="Proteomes" id="UP000050996"/>
    </source>
</evidence>
<reference evidence="3 4" key="1">
    <citation type="submission" date="2015-09" db="EMBL/GenBank/DDBJ databases">
        <title>Genome sequencing project for genomic taxonomy and phylogenomics of Bacillus-like bacteria.</title>
        <authorList>
            <person name="Liu B."/>
            <person name="Wang J."/>
            <person name="Zhu Y."/>
            <person name="Liu G."/>
            <person name="Chen Q."/>
            <person name="Chen Z."/>
            <person name="Lan J."/>
            <person name="Che J."/>
            <person name="Ge C."/>
            <person name="Shi H."/>
            <person name="Pan Z."/>
            <person name="Liu X."/>
        </authorList>
    </citation>
    <scope>NUCLEOTIDE SEQUENCE [LARGE SCALE GENOMIC DNA]</scope>
    <source>
        <strain evidence="3 4">FJAT-18043</strain>
    </source>
</reference>
<dbReference type="AlphaFoldDB" id="A0A0Q3VHD9"/>
<comment type="caution">
    <text evidence="3">The sequence shown here is derived from an EMBL/GenBank/DDBJ whole genome shotgun (WGS) entry which is preliminary data.</text>
</comment>
<dbReference type="STRING" id="1637975.AN957_14005"/>
<evidence type="ECO:0000313" key="3">
    <source>
        <dbReference type="EMBL" id="KQL19563.1"/>
    </source>
</evidence>
<sequence length="114" mass="12412">MNYIWGLLGIATIFAIALLLSSNRKAINIRTILAGLAIQVGFAVIVLKWEYGKKALEKFTNVVNEVVGYANEGINFLFGGLFAEGTNIGTIFAFQVLPIVGMKLYKLAGISDRN</sequence>
<dbReference type="GO" id="GO:0005337">
    <property type="term" value="F:nucleoside transmembrane transporter activity"/>
    <property type="evidence" value="ECO:0007669"/>
    <property type="project" value="InterPro"/>
</dbReference>
<dbReference type="InterPro" id="IPR002668">
    <property type="entry name" value="CNT_N_dom"/>
</dbReference>
<feature type="transmembrane region" description="Helical" evidence="1">
    <location>
        <begin position="31"/>
        <end position="49"/>
    </location>
</feature>
<gene>
    <name evidence="3" type="ORF">AN957_14005</name>
</gene>
<keyword evidence="1" id="KW-0472">Membrane</keyword>
<dbReference type="EMBL" id="LJIX01000006">
    <property type="protein sequence ID" value="KQL19563.1"/>
    <property type="molecule type" value="Genomic_DNA"/>
</dbReference>
<evidence type="ECO:0000256" key="1">
    <source>
        <dbReference type="SAM" id="Phobius"/>
    </source>
</evidence>
<keyword evidence="4" id="KW-1185">Reference proteome</keyword>
<keyword evidence="1" id="KW-0812">Transmembrane</keyword>
<accession>A0A0Q3VHD9</accession>
<name>A0A0Q3VHD9_9BACI</name>
<dbReference type="InterPro" id="IPR008276">
    <property type="entry name" value="C_nuclsd_transpt"/>
</dbReference>
<dbReference type="Proteomes" id="UP000050996">
    <property type="component" value="Unassembled WGS sequence"/>
</dbReference>
<dbReference type="PATRIC" id="fig|1637975.4.peg.2664"/>